<accession>A0ABN8M005</accession>
<comment type="subcellular location">
    <subcellularLocation>
        <location evidence="1">Cell membrane</location>
        <topology evidence="1">Multi-pass membrane protein</topology>
    </subcellularLocation>
</comment>
<dbReference type="EMBL" id="CALNXI010000238">
    <property type="protein sequence ID" value="CAH3022888.1"/>
    <property type="molecule type" value="Genomic_DNA"/>
</dbReference>
<dbReference type="Pfam" id="PF00001">
    <property type="entry name" value="7tm_1"/>
    <property type="match status" value="1"/>
</dbReference>
<keyword evidence="8" id="KW-0325">Glycoprotein</keyword>
<keyword evidence="7" id="KW-0675">Receptor</keyword>
<dbReference type="InterPro" id="IPR000276">
    <property type="entry name" value="GPCR_Rhodpsn"/>
</dbReference>
<feature type="transmembrane region" description="Helical" evidence="10">
    <location>
        <begin position="220"/>
        <end position="244"/>
    </location>
</feature>
<evidence type="ECO:0000256" key="7">
    <source>
        <dbReference type="ARBA" id="ARBA00023170"/>
    </source>
</evidence>
<feature type="domain" description="G-protein coupled receptors family 1 profile" evidence="11">
    <location>
        <begin position="34"/>
        <end position="279"/>
    </location>
</feature>
<comment type="caution">
    <text evidence="12">The sequence shown here is derived from an EMBL/GenBank/DDBJ whole genome shotgun (WGS) entry which is preliminary data.</text>
</comment>
<dbReference type="PRINTS" id="PR00237">
    <property type="entry name" value="GPCRRHODOPSN"/>
</dbReference>
<feature type="transmembrane region" description="Helical" evidence="10">
    <location>
        <begin position="105"/>
        <end position="126"/>
    </location>
</feature>
<evidence type="ECO:0000256" key="8">
    <source>
        <dbReference type="ARBA" id="ARBA00023180"/>
    </source>
</evidence>
<organism evidence="12 13">
    <name type="scientific">Porites evermanni</name>
    <dbReference type="NCBI Taxonomy" id="104178"/>
    <lineage>
        <taxon>Eukaryota</taxon>
        <taxon>Metazoa</taxon>
        <taxon>Cnidaria</taxon>
        <taxon>Anthozoa</taxon>
        <taxon>Hexacorallia</taxon>
        <taxon>Scleractinia</taxon>
        <taxon>Fungiina</taxon>
        <taxon>Poritidae</taxon>
        <taxon>Porites</taxon>
    </lineage>
</organism>
<evidence type="ECO:0000313" key="13">
    <source>
        <dbReference type="Proteomes" id="UP001159427"/>
    </source>
</evidence>
<keyword evidence="13" id="KW-1185">Reference proteome</keyword>
<keyword evidence="2" id="KW-1003">Cell membrane</keyword>
<evidence type="ECO:0000256" key="3">
    <source>
        <dbReference type="ARBA" id="ARBA00022692"/>
    </source>
</evidence>
<feature type="transmembrane region" description="Helical" evidence="10">
    <location>
        <begin position="54"/>
        <end position="72"/>
    </location>
</feature>
<dbReference type="PANTHER" id="PTHR24246">
    <property type="entry name" value="OLFACTORY RECEPTOR AND ADENOSINE RECEPTOR"/>
    <property type="match status" value="1"/>
</dbReference>
<evidence type="ECO:0000256" key="10">
    <source>
        <dbReference type="SAM" id="Phobius"/>
    </source>
</evidence>
<keyword evidence="6 10" id="KW-0472">Membrane</keyword>
<feature type="transmembrane region" description="Helical" evidence="10">
    <location>
        <begin position="20"/>
        <end position="42"/>
    </location>
</feature>
<feature type="transmembrane region" description="Helical" evidence="10">
    <location>
        <begin position="256"/>
        <end position="281"/>
    </location>
</feature>
<evidence type="ECO:0000256" key="1">
    <source>
        <dbReference type="ARBA" id="ARBA00004651"/>
    </source>
</evidence>
<dbReference type="Proteomes" id="UP001159427">
    <property type="component" value="Unassembled WGS sequence"/>
</dbReference>
<dbReference type="CDD" id="cd00637">
    <property type="entry name" value="7tm_classA_rhodopsin-like"/>
    <property type="match status" value="1"/>
</dbReference>
<reference evidence="12 13" key="1">
    <citation type="submission" date="2022-05" db="EMBL/GenBank/DDBJ databases">
        <authorList>
            <consortium name="Genoscope - CEA"/>
            <person name="William W."/>
        </authorList>
    </citation>
    <scope>NUCLEOTIDE SEQUENCE [LARGE SCALE GENOMIC DNA]</scope>
</reference>
<feature type="transmembrane region" description="Helical" evidence="10">
    <location>
        <begin position="167"/>
        <end position="189"/>
    </location>
</feature>
<name>A0ABN8M005_9CNID</name>
<gene>
    <name evidence="12" type="ORF">PEVE_00017239</name>
</gene>
<evidence type="ECO:0000256" key="2">
    <source>
        <dbReference type="ARBA" id="ARBA00022475"/>
    </source>
</evidence>
<proteinExistence type="predicted"/>
<evidence type="ECO:0000256" key="4">
    <source>
        <dbReference type="ARBA" id="ARBA00022989"/>
    </source>
</evidence>
<feature type="transmembrane region" description="Helical" evidence="10">
    <location>
        <begin position="133"/>
        <end position="155"/>
    </location>
</feature>
<protein>
    <recommendedName>
        <fullName evidence="11">G-protein coupled receptors family 1 profile domain-containing protein</fullName>
    </recommendedName>
</protein>
<dbReference type="PANTHER" id="PTHR24246:SF27">
    <property type="entry name" value="ADENOSINE RECEPTOR, ISOFORM A"/>
    <property type="match status" value="1"/>
</dbReference>
<sequence>MKNETWTVSKATRIGTCSSIGVLFLVASVLTVTTNGPLLFVIFKDPLKCFRRPFAVLIAGLAVTNFLFGAVVDTTAAKNEYHCVQDTDGKTKFDSVADYFIDNSATLLVFALSVDRLLAVVFPFFYRYSVKSIHACIAAVAIWSFSLAFSLIQLTEFPQDIYDTIDVHLHVTFVLTATTIIYCVIHWTIRKRRVFFPIASRDSCRNSEQSWRNFKREREFALTAFLILLALVITQIPYLVMIIVKANCESCLETTWYFVGFKVSNFLLCGSVIANPFLYAWRVKMFRNSFMIVFCKSRIRHKAQEISLRQLEGRKSTNYRKELSFMHI</sequence>
<dbReference type="PROSITE" id="PS50262">
    <property type="entry name" value="G_PROTEIN_RECEP_F1_2"/>
    <property type="match status" value="1"/>
</dbReference>
<dbReference type="InterPro" id="IPR017452">
    <property type="entry name" value="GPCR_Rhodpsn_7TM"/>
</dbReference>
<keyword evidence="4 10" id="KW-1133">Transmembrane helix</keyword>
<evidence type="ECO:0000256" key="6">
    <source>
        <dbReference type="ARBA" id="ARBA00023136"/>
    </source>
</evidence>
<dbReference type="SUPFAM" id="SSF81321">
    <property type="entry name" value="Family A G protein-coupled receptor-like"/>
    <property type="match status" value="1"/>
</dbReference>
<dbReference type="Gene3D" id="1.20.1070.10">
    <property type="entry name" value="Rhodopsin 7-helix transmembrane proteins"/>
    <property type="match status" value="1"/>
</dbReference>
<keyword evidence="9" id="KW-0807">Transducer</keyword>
<evidence type="ECO:0000256" key="9">
    <source>
        <dbReference type="ARBA" id="ARBA00023224"/>
    </source>
</evidence>
<evidence type="ECO:0000313" key="12">
    <source>
        <dbReference type="EMBL" id="CAH3022888.1"/>
    </source>
</evidence>
<evidence type="ECO:0000259" key="11">
    <source>
        <dbReference type="PROSITE" id="PS50262"/>
    </source>
</evidence>
<evidence type="ECO:0000256" key="5">
    <source>
        <dbReference type="ARBA" id="ARBA00023040"/>
    </source>
</evidence>
<keyword evidence="3 10" id="KW-0812">Transmembrane</keyword>
<keyword evidence="5" id="KW-0297">G-protein coupled receptor</keyword>
<dbReference type="SMART" id="SM01381">
    <property type="entry name" value="7TM_GPCR_Srsx"/>
    <property type="match status" value="1"/>
</dbReference>